<reference evidence="2 3" key="1">
    <citation type="submission" date="2018-10" db="EMBL/GenBank/DDBJ databases">
        <title>Isolation, diversity and antifungal activity of actinobacteria from wheat.</title>
        <authorList>
            <person name="Han C."/>
        </authorList>
    </citation>
    <scope>NUCLEOTIDE SEQUENCE [LARGE SCALE GENOMIC DNA]</scope>
    <source>
        <strain evidence="2 3">NEAU-YY642</strain>
    </source>
</reference>
<name>A0A3M2LKQ3_9ACTN</name>
<evidence type="ECO:0000313" key="3">
    <source>
        <dbReference type="Proteomes" id="UP000278673"/>
    </source>
</evidence>
<dbReference type="Gene3D" id="1.10.150.80">
    <property type="entry name" value="HRDC domain"/>
    <property type="match status" value="1"/>
</dbReference>
<dbReference type="InterPro" id="IPR041605">
    <property type="entry name" value="Exo_C"/>
</dbReference>
<feature type="non-terminal residue" evidence="2">
    <location>
        <position position="1"/>
    </location>
</feature>
<evidence type="ECO:0000259" key="1">
    <source>
        <dbReference type="Pfam" id="PF18305"/>
    </source>
</evidence>
<dbReference type="Proteomes" id="UP000278673">
    <property type="component" value="Unassembled WGS sequence"/>
</dbReference>
<comment type="caution">
    <text evidence="2">The sequence shown here is derived from an EMBL/GenBank/DDBJ whole genome shotgun (WGS) entry which is preliminary data.</text>
</comment>
<organism evidence="2 3">
    <name type="scientific">Streptomyces triticirhizae</name>
    <dbReference type="NCBI Taxonomy" id="2483353"/>
    <lineage>
        <taxon>Bacteria</taxon>
        <taxon>Bacillati</taxon>
        <taxon>Actinomycetota</taxon>
        <taxon>Actinomycetes</taxon>
        <taxon>Kitasatosporales</taxon>
        <taxon>Streptomycetaceae</taxon>
        <taxon>Streptomyces</taxon>
    </lineage>
</organism>
<dbReference type="Pfam" id="PF18305">
    <property type="entry name" value="DNA_pol_A_exoN"/>
    <property type="match status" value="1"/>
</dbReference>
<gene>
    <name evidence="2" type="ORF">EBN88_18435</name>
</gene>
<dbReference type="InterPro" id="IPR044876">
    <property type="entry name" value="HRDC_dom_sf"/>
</dbReference>
<proteinExistence type="predicted"/>
<sequence length="69" mass="7405">ARAAVTARAEELRMPQENLLTPELVRRVCWEPPAEVGPDAVGAALRALGAREWQIGQTAELLAKALSEG</sequence>
<keyword evidence="3" id="KW-1185">Reference proteome</keyword>
<dbReference type="AlphaFoldDB" id="A0A3M2LKQ3"/>
<accession>A0A3M2LKQ3</accession>
<feature type="domain" description="3'-5' exonuclease C-terminal" evidence="1">
    <location>
        <begin position="1"/>
        <end position="66"/>
    </location>
</feature>
<protein>
    <submittedName>
        <fullName evidence="2">Ribonuclease D</fullName>
    </submittedName>
</protein>
<evidence type="ECO:0000313" key="2">
    <source>
        <dbReference type="EMBL" id="RMI37696.1"/>
    </source>
</evidence>
<dbReference type="EMBL" id="RFFJ01000107">
    <property type="protein sequence ID" value="RMI37696.1"/>
    <property type="molecule type" value="Genomic_DNA"/>
</dbReference>